<keyword evidence="7 9" id="KW-0862">Zinc</keyword>
<dbReference type="GO" id="GO:0008270">
    <property type="term" value="F:zinc ion binding"/>
    <property type="evidence" value="ECO:0007669"/>
    <property type="project" value="UniProtKB-KW"/>
</dbReference>
<dbReference type="SUPFAM" id="SSF57850">
    <property type="entry name" value="RING/U-box"/>
    <property type="match status" value="1"/>
</dbReference>
<organism evidence="12 13">
    <name type="scientific">Atractosteus spatula</name>
    <name type="common">Alligator gar</name>
    <name type="synonym">Lepisosteus spatula</name>
    <dbReference type="NCBI Taxonomy" id="7917"/>
    <lineage>
        <taxon>Eukaryota</taxon>
        <taxon>Metazoa</taxon>
        <taxon>Chordata</taxon>
        <taxon>Craniata</taxon>
        <taxon>Vertebrata</taxon>
        <taxon>Euteleostomi</taxon>
        <taxon>Actinopterygii</taxon>
        <taxon>Neopterygii</taxon>
        <taxon>Holostei</taxon>
        <taxon>Semionotiformes</taxon>
        <taxon>Lepisosteidae</taxon>
        <taxon>Atractosteus</taxon>
    </lineage>
</organism>
<evidence type="ECO:0000256" key="10">
    <source>
        <dbReference type="SAM" id="MobiDB-lite"/>
    </source>
</evidence>
<evidence type="ECO:0000256" key="8">
    <source>
        <dbReference type="PROSITE-ProRule" id="PRU00175"/>
    </source>
</evidence>
<dbReference type="Pfam" id="PF18102">
    <property type="entry name" value="DTC"/>
    <property type="match status" value="1"/>
</dbReference>
<comment type="pathway">
    <text evidence="2 9">Protein modification; protein ubiquitination.</text>
</comment>
<protein>
    <recommendedName>
        <fullName evidence="9">E3 ubiquitin-protein ligase</fullName>
        <ecNumber evidence="9">2.3.2.27</ecNumber>
    </recommendedName>
</protein>
<comment type="catalytic activity">
    <reaction evidence="1 9">
        <text>S-ubiquitinyl-[E2 ubiquitin-conjugating enzyme]-L-cysteine + [acceptor protein]-L-lysine = [E2 ubiquitin-conjugating enzyme]-L-cysteine + N(6)-ubiquitinyl-[acceptor protein]-L-lysine.</text>
        <dbReference type="EC" id="2.3.2.27"/>
    </reaction>
</comment>
<comment type="similarity">
    <text evidence="3 9">Belongs to the Deltex family.</text>
</comment>
<dbReference type="InterPro" id="IPR048409">
    <property type="entry name" value="DTX3L_KH-like"/>
</dbReference>
<comment type="caution">
    <text evidence="12">The sequence shown here is derived from an EMBL/GenBank/DDBJ whole genome shotgun (WGS) entry which is preliminary data.</text>
</comment>
<keyword evidence="9" id="KW-0963">Cytoplasm</keyword>
<comment type="subcellular location">
    <subcellularLocation>
        <location evidence="9">Cytoplasm</location>
    </subcellularLocation>
</comment>
<feature type="region of interest" description="Disordered" evidence="10">
    <location>
        <begin position="1"/>
        <end position="29"/>
    </location>
</feature>
<evidence type="ECO:0000313" key="12">
    <source>
        <dbReference type="EMBL" id="MBN3317709.1"/>
    </source>
</evidence>
<feature type="region of interest" description="Disordered" evidence="10">
    <location>
        <begin position="117"/>
        <end position="137"/>
    </location>
</feature>
<dbReference type="GO" id="GO:0016567">
    <property type="term" value="P:protein ubiquitination"/>
    <property type="evidence" value="ECO:0007669"/>
    <property type="project" value="UniProtKB-UniRule"/>
</dbReference>
<dbReference type="GO" id="GO:0061630">
    <property type="term" value="F:ubiquitin protein ligase activity"/>
    <property type="evidence" value="ECO:0007669"/>
    <property type="project" value="UniProtKB-UniRule"/>
</dbReference>
<evidence type="ECO:0000256" key="2">
    <source>
        <dbReference type="ARBA" id="ARBA00004906"/>
    </source>
</evidence>
<feature type="region of interest" description="Disordered" evidence="10">
    <location>
        <begin position="523"/>
        <end position="555"/>
    </location>
</feature>
<dbReference type="UniPathway" id="UPA00143"/>
<dbReference type="InterPro" id="IPR039396">
    <property type="entry name" value="Deltex_C"/>
</dbReference>
<dbReference type="SMART" id="SM00184">
    <property type="entry name" value="RING"/>
    <property type="match status" value="1"/>
</dbReference>
<dbReference type="InterPro" id="IPR017907">
    <property type="entry name" value="Znf_RING_CS"/>
</dbReference>
<evidence type="ECO:0000256" key="3">
    <source>
        <dbReference type="ARBA" id="ARBA00009413"/>
    </source>
</evidence>
<evidence type="ECO:0000256" key="1">
    <source>
        <dbReference type="ARBA" id="ARBA00000900"/>
    </source>
</evidence>
<dbReference type="InterPro" id="IPR039398">
    <property type="entry name" value="Deltex_fam"/>
</dbReference>
<dbReference type="PANTHER" id="PTHR12622">
    <property type="entry name" value="DELTEX-RELATED"/>
    <property type="match status" value="1"/>
</dbReference>
<dbReference type="InterPro" id="IPR039399">
    <property type="entry name" value="Deltex_C_sf"/>
</dbReference>
<dbReference type="InterPro" id="IPR001841">
    <property type="entry name" value="Znf_RING"/>
</dbReference>
<reference evidence="12" key="1">
    <citation type="journal article" date="2021" name="Cell">
        <title>Tracing the genetic footprints of vertebrate landing in non-teleost ray-finned fishes.</title>
        <authorList>
            <person name="Bi X."/>
            <person name="Wang K."/>
            <person name="Yang L."/>
            <person name="Pan H."/>
            <person name="Jiang H."/>
            <person name="Wei Q."/>
            <person name="Fang M."/>
            <person name="Yu H."/>
            <person name="Zhu C."/>
            <person name="Cai Y."/>
            <person name="He Y."/>
            <person name="Gan X."/>
            <person name="Zeng H."/>
            <person name="Yu D."/>
            <person name="Zhu Y."/>
            <person name="Jiang H."/>
            <person name="Qiu Q."/>
            <person name="Yang H."/>
            <person name="Zhang Y.E."/>
            <person name="Wang W."/>
            <person name="Zhu M."/>
            <person name="He S."/>
            <person name="Zhang G."/>
        </authorList>
    </citation>
    <scope>NUCLEOTIDE SEQUENCE</scope>
    <source>
        <strain evidence="12">Allg_001</strain>
    </source>
</reference>
<dbReference type="GO" id="GO:0005737">
    <property type="term" value="C:cytoplasm"/>
    <property type="evidence" value="ECO:0007669"/>
    <property type="project" value="UniProtKB-SubCell"/>
</dbReference>
<evidence type="ECO:0000256" key="6">
    <source>
        <dbReference type="ARBA" id="ARBA00022771"/>
    </source>
</evidence>
<sequence>MATASGEIHGTENGEEPMETDYSPVTEQPAPLPVTTAPLWISVDFLTEDRPTKIKIQKMLQSFCNKEIQCEISTMQLVEEGTQHYELQISPPFAVTRLLEKRSLELEKDKIKVRVHFSASRSQPGAPPQSPATTPIQEQIPVRVTVQADLTGLGAQAAERFLLSYGKGSPSPREFTMTGSFEEVAKFHRAFCECLPNSQRAPREPEGAESGPASAPLGVVNGDPGPSAADTAEPGVPGSKAPIPVPLLHFDYISKAYKDEIQKIERENNVAITPHVSVSIDPAGGSEGKATVERAEKEFISLFQDVVSHVSCVQIPQPSLDHVAEAQREEARLVLSVSAKGCQVIGPARSLAKARMGGGAASFRSGVESVPELEIKSQDPLVDQGLEINKAYFHFIRCLFTNQVVAIQQKFGVIIRAQDLDDSVMTVKVKVEPGEGRANLQSHALRAFIQLYQKVATKIMGCTLQDPKDTEKAKTVFREICDRHPLVIDVEAPGPWKLIGFPEHLSPVVKEIEAKLGGPVFSEGARLRSGPLGSGPSARPEGATGGQDHSTEDQEDTCPICMDSFHSPETLKCKHRFCKECLEKSVEAMGPICPVCKDVFGQVEGNQPDGSMFWLVHPFPLPGYPGFSTIEIRYSIPSGRQTDKHPNPGRLFHGAQRTAYLPDTPEGREVLSLLKKAFDQKLIFTVGTSRTTGAVDVVTWNDIHHKTNTDGGPQAFGYPDPDYLKRVKEELKDKGVQ</sequence>
<dbReference type="EC" id="2.3.2.27" evidence="9"/>
<keyword evidence="12" id="KW-0436">Ligase</keyword>
<keyword evidence="5 9" id="KW-0479">Metal-binding</keyword>
<dbReference type="Pfam" id="PF13923">
    <property type="entry name" value="zf-C3HC4_2"/>
    <property type="match status" value="1"/>
</dbReference>
<proteinExistence type="inferred from homology"/>
<feature type="region of interest" description="Disordered" evidence="10">
    <location>
        <begin position="198"/>
        <end position="237"/>
    </location>
</feature>
<dbReference type="Gene3D" id="3.30.40.10">
    <property type="entry name" value="Zinc/RING finger domain, C3HC4 (zinc finger)"/>
    <property type="match status" value="1"/>
</dbReference>
<evidence type="ECO:0000256" key="4">
    <source>
        <dbReference type="ARBA" id="ARBA00022679"/>
    </source>
</evidence>
<keyword evidence="13" id="KW-1185">Reference proteome</keyword>
<evidence type="ECO:0000259" key="11">
    <source>
        <dbReference type="PROSITE" id="PS50089"/>
    </source>
</evidence>
<keyword evidence="6 8" id="KW-0863">Zinc-finger</keyword>
<evidence type="ECO:0000256" key="5">
    <source>
        <dbReference type="ARBA" id="ARBA00022723"/>
    </source>
</evidence>
<dbReference type="PROSITE" id="PS50089">
    <property type="entry name" value="ZF_RING_2"/>
    <property type="match status" value="1"/>
</dbReference>
<dbReference type="Gene3D" id="3.30.390.130">
    <property type="match status" value="1"/>
</dbReference>
<name>A0A8J7NTQ5_ATRSP</name>
<dbReference type="PROSITE" id="PS00518">
    <property type="entry name" value="ZF_RING_1"/>
    <property type="match status" value="1"/>
</dbReference>
<dbReference type="Proteomes" id="UP000736164">
    <property type="component" value="Unassembled WGS sequence"/>
</dbReference>
<feature type="domain" description="RING-type" evidence="11">
    <location>
        <begin position="558"/>
        <end position="597"/>
    </location>
</feature>
<evidence type="ECO:0000256" key="9">
    <source>
        <dbReference type="RuleBase" id="RU367105"/>
    </source>
</evidence>
<dbReference type="GO" id="GO:0016874">
    <property type="term" value="F:ligase activity"/>
    <property type="evidence" value="ECO:0007669"/>
    <property type="project" value="UniProtKB-KW"/>
</dbReference>
<feature type="non-terminal residue" evidence="12">
    <location>
        <position position="1"/>
    </location>
</feature>
<dbReference type="AlphaFoldDB" id="A0A8J7NTQ5"/>
<dbReference type="CDD" id="cd09633">
    <property type="entry name" value="Deltex_C"/>
    <property type="match status" value="1"/>
</dbReference>
<evidence type="ECO:0000313" key="13">
    <source>
        <dbReference type="Proteomes" id="UP000736164"/>
    </source>
</evidence>
<gene>
    <name evidence="12" type="primary">Dtx3l</name>
    <name evidence="12" type="ORF">GTO95_0014093</name>
</gene>
<evidence type="ECO:0000256" key="7">
    <source>
        <dbReference type="ARBA" id="ARBA00022833"/>
    </source>
</evidence>
<accession>A0A8J7NTQ5</accession>
<dbReference type="Pfam" id="PF21718">
    <property type="entry name" value="KH_DTX3L"/>
    <property type="match status" value="1"/>
</dbReference>
<dbReference type="GO" id="GO:0007219">
    <property type="term" value="P:Notch signaling pathway"/>
    <property type="evidence" value="ECO:0007669"/>
    <property type="project" value="InterPro"/>
</dbReference>
<dbReference type="InterPro" id="IPR013083">
    <property type="entry name" value="Znf_RING/FYVE/PHD"/>
</dbReference>
<keyword evidence="4 9" id="KW-0808">Transferase</keyword>
<dbReference type="EMBL" id="JAAWVO010036829">
    <property type="protein sequence ID" value="MBN3317709.1"/>
    <property type="molecule type" value="Genomic_DNA"/>
</dbReference>
<feature type="non-terminal residue" evidence="12">
    <location>
        <position position="737"/>
    </location>
</feature>